<feature type="region of interest" description="Disordered" evidence="3">
    <location>
        <begin position="345"/>
        <end position="374"/>
    </location>
</feature>
<protein>
    <recommendedName>
        <fullName evidence="4">Phospholipase D C-terminal domain-containing protein</fullName>
    </recommendedName>
</protein>
<evidence type="ECO:0000313" key="6">
    <source>
        <dbReference type="Proteomes" id="UP000734854"/>
    </source>
</evidence>
<dbReference type="GO" id="GO:0004630">
    <property type="term" value="F:phospholipase D activity"/>
    <property type="evidence" value="ECO:0007669"/>
    <property type="project" value="TreeGrafter"/>
</dbReference>
<keyword evidence="1" id="KW-0677">Repeat</keyword>
<dbReference type="PANTHER" id="PTHR18896">
    <property type="entry name" value="PHOSPHOLIPASE D"/>
    <property type="match status" value="1"/>
</dbReference>
<evidence type="ECO:0000256" key="2">
    <source>
        <dbReference type="ARBA" id="ARBA00023098"/>
    </source>
</evidence>
<dbReference type="GO" id="GO:0005886">
    <property type="term" value="C:plasma membrane"/>
    <property type="evidence" value="ECO:0007669"/>
    <property type="project" value="TreeGrafter"/>
</dbReference>
<dbReference type="EMBL" id="JACMSC010000002">
    <property type="protein sequence ID" value="KAG6531433.1"/>
    <property type="molecule type" value="Genomic_DNA"/>
</dbReference>
<comment type="caution">
    <text evidence="5">The sequence shown here is derived from an EMBL/GenBank/DDBJ whole genome shotgun (WGS) entry which is preliminary data.</text>
</comment>
<dbReference type="AlphaFoldDB" id="A0A8J5M475"/>
<dbReference type="Gene3D" id="3.30.870.10">
    <property type="entry name" value="Endonuclease Chain A"/>
    <property type="match status" value="1"/>
</dbReference>
<dbReference type="InterPro" id="IPR035892">
    <property type="entry name" value="C2_domain_sf"/>
</dbReference>
<name>A0A8J5M475_ZINOF</name>
<dbReference type="SUPFAM" id="SSF56024">
    <property type="entry name" value="Phospholipase D/nuclease"/>
    <property type="match status" value="1"/>
</dbReference>
<dbReference type="InterPro" id="IPR024632">
    <property type="entry name" value="PLipase_D_C"/>
</dbReference>
<dbReference type="Proteomes" id="UP000734854">
    <property type="component" value="Unassembled WGS sequence"/>
</dbReference>
<dbReference type="Pfam" id="PF12357">
    <property type="entry name" value="PLD_C"/>
    <property type="match status" value="1"/>
</dbReference>
<evidence type="ECO:0000256" key="1">
    <source>
        <dbReference type="ARBA" id="ARBA00022737"/>
    </source>
</evidence>
<feature type="compositionally biased region" description="Basic and acidic residues" evidence="3">
    <location>
        <begin position="361"/>
        <end position="374"/>
    </location>
</feature>
<dbReference type="PANTHER" id="PTHR18896:SF138">
    <property type="entry name" value="PHOSPHOLIPASE D"/>
    <property type="match status" value="1"/>
</dbReference>
<feature type="domain" description="Phospholipase D C-terminal" evidence="4">
    <location>
        <begin position="380"/>
        <end position="433"/>
    </location>
</feature>
<keyword evidence="6" id="KW-1185">Reference proteome</keyword>
<gene>
    <name evidence="5" type="ORF">ZIOFF_005240</name>
</gene>
<sequence length="455" mass="51127">MIQSAESVHCTKLYATMAISDNTVATARLVESSTYHPIWDQSFHVYYAHFSPSVIISVYVQIDVSSPLVLGRVMVPASQFLARMPVQGCNGSRATDPRSGVYHPEGATEAEAEEGVAVLVMLWNDRTLLPILEDIGSAELKLFFTHHQKVISVNASAVMVELARCVQVFRSINDSSVIGFQSDPSQAEKMGLLTNQNCTFEQSIHSAYIEAIRRAKCFIYVENQYFFGGCATWSQDQDCGCLNLVPMEIALKVTDNIRNGNRFAAYIVTPMWPEGKPESDIVQGMVHWNMLTMEMMYRIVAEAIEEKKPVGKVHPRDYLNFFCLGNRETKQPHEYSILHRSCRREDRPLEGPNPPTIPHLQRQEGVPRGRELGVREGGGECAEELWIKFVGEEVVDLPGHLLSFPVRVDETENVSNLTVDGLFPDTKAPVRGKRWTVIEPIPHEIVDLLTTWYGT</sequence>
<evidence type="ECO:0000313" key="5">
    <source>
        <dbReference type="EMBL" id="KAG6531433.1"/>
    </source>
</evidence>
<organism evidence="5 6">
    <name type="scientific">Zingiber officinale</name>
    <name type="common">Ginger</name>
    <name type="synonym">Amomum zingiber</name>
    <dbReference type="NCBI Taxonomy" id="94328"/>
    <lineage>
        <taxon>Eukaryota</taxon>
        <taxon>Viridiplantae</taxon>
        <taxon>Streptophyta</taxon>
        <taxon>Embryophyta</taxon>
        <taxon>Tracheophyta</taxon>
        <taxon>Spermatophyta</taxon>
        <taxon>Magnoliopsida</taxon>
        <taxon>Liliopsida</taxon>
        <taxon>Zingiberales</taxon>
        <taxon>Zingiberaceae</taxon>
        <taxon>Zingiber</taxon>
    </lineage>
</organism>
<dbReference type="SUPFAM" id="SSF49562">
    <property type="entry name" value="C2 domain (Calcium/lipid-binding domain, CaLB)"/>
    <property type="match status" value="1"/>
</dbReference>
<accession>A0A8J5M475</accession>
<dbReference type="GO" id="GO:0009395">
    <property type="term" value="P:phospholipid catabolic process"/>
    <property type="evidence" value="ECO:0007669"/>
    <property type="project" value="TreeGrafter"/>
</dbReference>
<evidence type="ECO:0000259" key="4">
    <source>
        <dbReference type="Pfam" id="PF12357"/>
    </source>
</evidence>
<proteinExistence type="predicted"/>
<evidence type="ECO:0000256" key="3">
    <source>
        <dbReference type="SAM" id="MobiDB-lite"/>
    </source>
</evidence>
<keyword evidence="2" id="KW-0443">Lipid metabolism</keyword>
<dbReference type="InterPro" id="IPR015679">
    <property type="entry name" value="PLipase_D_fam"/>
</dbReference>
<reference evidence="5 6" key="1">
    <citation type="submission" date="2020-08" db="EMBL/GenBank/DDBJ databases">
        <title>Plant Genome Project.</title>
        <authorList>
            <person name="Zhang R.-G."/>
        </authorList>
    </citation>
    <scope>NUCLEOTIDE SEQUENCE [LARGE SCALE GENOMIC DNA]</scope>
    <source>
        <tissue evidence="5">Rhizome</tissue>
    </source>
</reference>